<dbReference type="RefSeq" id="WP_271433067.1">
    <property type="nucleotide sequence ID" value="NZ_JAQIOY010000004.1"/>
</dbReference>
<keyword evidence="3" id="KW-1185">Reference proteome</keyword>
<evidence type="ECO:0000313" key="2">
    <source>
        <dbReference type="EMBL" id="MDA7425709.1"/>
    </source>
</evidence>
<accession>A0ABT4XUT3</accession>
<dbReference type="InterPro" id="IPR000792">
    <property type="entry name" value="Tscrpt_reg_LuxR_C"/>
</dbReference>
<protein>
    <submittedName>
        <fullName evidence="2">Helix-turn-helix transcriptional regulator</fullName>
    </submittedName>
</protein>
<feature type="domain" description="HTH luxR-type" evidence="1">
    <location>
        <begin position="119"/>
        <end position="176"/>
    </location>
</feature>
<dbReference type="Proteomes" id="UP001210720">
    <property type="component" value="Unassembled WGS sequence"/>
</dbReference>
<gene>
    <name evidence="2" type="ORF">PFY00_13330</name>
</gene>
<reference evidence="2 3" key="1">
    <citation type="submission" date="2023-01" db="EMBL/GenBank/DDBJ databases">
        <title>Thalassococcus onchidii sp. nov., isolated from a marine invertebrate from the South China Sea.</title>
        <authorList>
            <person name="Xu S."/>
            <person name="Liu Z."/>
            <person name="Xu Y."/>
        </authorList>
    </citation>
    <scope>NUCLEOTIDE SEQUENCE [LARGE SCALE GENOMIC DNA]</scope>
    <source>
        <strain evidence="2 3">KCTC 32084</strain>
    </source>
</reference>
<evidence type="ECO:0000313" key="3">
    <source>
        <dbReference type="Proteomes" id="UP001210720"/>
    </source>
</evidence>
<dbReference type="SUPFAM" id="SSF46894">
    <property type="entry name" value="C-terminal effector domain of the bipartite response regulators"/>
    <property type="match status" value="1"/>
</dbReference>
<proteinExistence type="predicted"/>
<dbReference type="InterPro" id="IPR036388">
    <property type="entry name" value="WH-like_DNA-bd_sf"/>
</dbReference>
<comment type="caution">
    <text evidence="2">The sequence shown here is derived from an EMBL/GenBank/DDBJ whole genome shotgun (WGS) entry which is preliminary data.</text>
</comment>
<organism evidence="2 3">
    <name type="scientific">Thalassococcus lentus</name>
    <dbReference type="NCBI Taxonomy" id="1210524"/>
    <lineage>
        <taxon>Bacteria</taxon>
        <taxon>Pseudomonadati</taxon>
        <taxon>Pseudomonadota</taxon>
        <taxon>Alphaproteobacteria</taxon>
        <taxon>Rhodobacterales</taxon>
        <taxon>Roseobacteraceae</taxon>
        <taxon>Thalassococcus</taxon>
    </lineage>
</organism>
<dbReference type="InterPro" id="IPR016032">
    <property type="entry name" value="Sig_transdc_resp-reg_C-effctor"/>
</dbReference>
<sequence length="186" mass="20286">MPVGLDLAERFNLAVAVIDIQANILDASSAAEEMLEAHPALLSSTRRLGLLSSTHSRAFRIAIRRVLSAGGEHMIRADDGCISAPMGLRLSPWKCPNHCLVSFHPFEAQPADFDLLAGVFDLTPRQLDLLKHFSQGLSLAEIADRTRLRPQTVREAFSILYAKFDVQGQLELMSVLAAIGTLGTPQ</sequence>
<evidence type="ECO:0000259" key="1">
    <source>
        <dbReference type="SMART" id="SM00421"/>
    </source>
</evidence>
<dbReference type="SMART" id="SM00421">
    <property type="entry name" value="HTH_LUXR"/>
    <property type="match status" value="1"/>
</dbReference>
<dbReference type="Gene3D" id="1.10.10.10">
    <property type="entry name" value="Winged helix-like DNA-binding domain superfamily/Winged helix DNA-binding domain"/>
    <property type="match status" value="1"/>
</dbReference>
<name>A0ABT4XUT3_9RHOB</name>
<dbReference type="EMBL" id="JAQIOY010000004">
    <property type="protein sequence ID" value="MDA7425709.1"/>
    <property type="molecule type" value="Genomic_DNA"/>
</dbReference>